<feature type="domain" description="Histidine kinase" evidence="16">
    <location>
        <begin position="832"/>
        <end position="1051"/>
    </location>
</feature>
<dbReference type="Gene3D" id="1.10.10.60">
    <property type="entry name" value="Homeodomain-like"/>
    <property type="match status" value="1"/>
</dbReference>
<dbReference type="InterPro" id="IPR011123">
    <property type="entry name" value="Y_Y_Y"/>
</dbReference>
<keyword evidence="10" id="KW-0238">DNA-binding</keyword>
<dbReference type="PROSITE" id="PS50109">
    <property type="entry name" value="HIS_KIN"/>
    <property type="match status" value="1"/>
</dbReference>
<evidence type="ECO:0000256" key="6">
    <source>
        <dbReference type="ARBA" id="ARBA00022777"/>
    </source>
</evidence>
<dbReference type="Pfam" id="PF07495">
    <property type="entry name" value="Y_Y_Y"/>
    <property type="match status" value="1"/>
</dbReference>
<dbReference type="Pfam" id="PF00512">
    <property type="entry name" value="HisKA"/>
    <property type="match status" value="1"/>
</dbReference>
<keyword evidence="8" id="KW-0902">Two-component regulatory system</keyword>
<evidence type="ECO:0000256" key="9">
    <source>
        <dbReference type="ARBA" id="ARBA00023015"/>
    </source>
</evidence>
<dbReference type="InterPro" id="IPR004358">
    <property type="entry name" value="Sig_transdc_His_kin-like_C"/>
</dbReference>
<dbReference type="Gene3D" id="2.60.40.10">
    <property type="entry name" value="Immunoglobulins"/>
    <property type="match status" value="1"/>
</dbReference>
<dbReference type="GO" id="GO:0000155">
    <property type="term" value="F:phosphorelay sensor kinase activity"/>
    <property type="evidence" value="ECO:0007669"/>
    <property type="project" value="InterPro"/>
</dbReference>
<keyword evidence="4" id="KW-0808">Transferase</keyword>
<dbReference type="InterPro" id="IPR011047">
    <property type="entry name" value="Quinoprotein_ADH-like_sf"/>
</dbReference>
<evidence type="ECO:0000256" key="4">
    <source>
        <dbReference type="ARBA" id="ARBA00022679"/>
    </source>
</evidence>
<keyword evidence="19" id="KW-1185">Reference proteome</keyword>
<dbReference type="OrthoDB" id="358279at2"/>
<evidence type="ECO:0000259" key="15">
    <source>
        <dbReference type="PROSITE" id="PS01124"/>
    </source>
</evidence>
<feature type="transmembrane region" description="Helical" evidence="13">
    <location>
        <begin position="778"/>
        <end position="803"/>
    </location>
</feature>
<evidence type="ECO:0000256" key="8">
    <source>
        <dbReference type="ARBA" id="ARBA00023012"/>
    </source>
</evidence>
<evidence type="ECO:0000256" key="12">
    <source>
        <dbReference type="PROSITE-ProRule" id="PRU00169"/>
    </source>
</evidence>
<dbReference type="SUPFAM" id="SSF47384">
    <property type="entry name" value="Homodimeric domain of signal transducing histidine kinase"/>
    <property type="match status" value="1"/>
</dbReference>
<keyword evidence="5" id="KW-0547">Nucleotide-binding</keyword>
<dbReference type="CDD" id="cd00082">
    <property type="entry name" value="HisKA"/>
    <property type="match status" value="1"/>
</dbReference>
<feature type="domain" description="Response regulatory" evidence="17">
    <location>
        <begin position="1091"/>
        <end position="1206"/>
    </location>
</feature>
<feature type="domain" description="HTH araC/xylS-type" evidence="15">
    <location>
        <begin position="1238"/>
        <end position="1337"/>
    </location>
</feature>
<evidence type="ECO:0000256" key="14">
    <source>
        <dbReference type="SAM" id="SignalP"/>
    </source>
</evidence>
<keyword evidence="9" id="KW-0805">Transcription regulation</keyword>
<dbReference type="GO" id="GO:0003700">
    <property type="term" value="F:DNA-binding transcription factor activity"/>
    <property type="evidence" value="ECO:0007669"/>
    <property type="project" value="InterPro"/>
</dbReference>
<dbReference type="SUPFAM" id="SSF46689">
    <property type="entry name" value="Homeodomain-like"/>
    <property type="match status" value="1"/>
</dbReference>
<dbReference type="STRING" id="1736674.APS56_06270"/>
<dbReference type="InterPro" id="IPR011110">
    <property type="entry name" value="Reg_prop"/>
</dbReference>
<proteinExistence type="predicted"/>
<dbReference type="InterPro" id="IPR015943">
    <property type="entry name" value="WD40/YVTN_repeat-like_dom_sf"/>
</dbReference>
<dbReference type="InterPro" id="IPR005467">
    <property type="entry name" value="His_kinase_dom"/>
</dbReference>
<dbReference type="InterPro" id="IPR003661">
    <property type="entry name" value="HisK_dim/P_dom"/>
</dbReference>
<dbReference type="InterPro" id="IPR018062">
    <property type="entry name" value="HTH_AraC-typ_CS"/>
</dbReference>
<evidence type="ECO:0000256" key="13">
    <source>
        <dbReference type="SAM" id="Phobius"/>
    </source>
</evidence>
<organism evidence="18 19">
    <name type="scientific">Pseudalgibacter alginicilyticus</name>
    <dbReference type="NCBI Taxonomy" id="1736674"/>
    <lineage>
        <taxon>Bacteria</taxon>
        <taxon>Pseudomonadati</taxon>
        <taxon>Bacteroidota</taxon>
        <taxon>Flavobacteriia</taxon>
        <taxon>Flavobacteriales</taxon>
        <taxon>Flavobacteriaceae</taxon>
        <taxon>Pseudalgibacter</taxon>
    </lineage>
</organism>
<comment type="catalytic activity">
    <reaction evidence="1">
        <text>ATP + protein L-histidine = ADP + protein N-phospho-L-histidine.</text>
        <dbReference type="EC" id="2.7.13.3"/>
    </reaction>
</comment>
<dbReference type="Gene3D" id="1.10.287.130">
    <property type="match status" value="1"/>
</dbReference>
<dbReference type="PANTHER" id="PTHR43547">
    <property type="entry name" value="TWO-COMPONENT HISTIDINE KINASE"/>
    <property type="match status" value="1"/>
</dbReference>
<feature type="signal peptide" evidence="14">
    <location>
        <begin position="1"/>
        <end position="21"/>
    </location>
</feature>
<dbReference type="SMART" id="SM00387">
    <property type="entry name" value="HATPase_c"/>
    <property type="match status" value="1"/>
</dbReference>
<keyword evidence="13" id="KW-1133">Transmembrane helix</keyword>
<keyword evidence="13" id="KW-0812">Transmembrane</keyword>
<dbReference type="SUPFAM" id="SSF50998">
    <property type="entry name" value="Quinoprotein alcohol dehydrogenase-like"/>
    <property type="match status" value="1"/>
</dbReference>
<evidence type="ECO:0000256" key="3">
    <source>
        <dbReference type="ARBA" id="ARBA00022553"/>
    </source>
</evidence>
<feature type="modified residue" description="4-aspartylphosphate" evidence="12">
    <location>
        <position position="1139"/>
    </location>
</feature>
<dbReference type="InterPro" id="IPR011006">
    <property type="entry name" value="CheY-like_superfamily"/>
</dbReference>
<name>A0A0P0D1K6_9FLAO</name>
<dbReference type="PANTHER" id="PTHR43547:SF2">
    <property type="entry name" value="HYBRID SIGNAL TRANSDUCTION HISTIDINE KINASE C"/>
    <property type="match status" value="1"/>
</dbReference>
<gene>
    <name evidence="18" type="ORF">APS56_06270</name>
</gene>
<dbReference type="EMBL" id="CP012898">
    <property type="protein sequence ID" value="ALJ04753.1"/>
    <property type="molecule type" value="Genomic_DNA"/>
</dbReference>
<evidence type="ECO:0000256" key="7">
    <source>
        <dbReference type="ARBA" id="ARBA00022840"/>
    </source>
</evidence>
<dbReference type="KEGG" id="ahz:APS56_06270"/>
<dbReference type="SMART" id="SM00448">
    <property type="entry name" value="REC"/>
    <property type="match status" value="1"/>
</dbReference>
<keyword evidence="6" id="KW-0418">Kinase</keyword>
<dbReference type="Proteomes" id="UP000057981">
    <property type="component" value="Chromosome"/>
</dbReference>
<dbReference type="GO" id="GO:0043565">
    <property type="term" value="F:sequence-specific DNA binding"/>
    <property type="evidence" value="ECO:0007669"/>
    <property type="project" value="InterPro"/>
</dbReference>
<dbReference type="Pfam" id="PF02518">
    <property type="entry name" value="HATPase_c"/>
    <property type="match status" value="1"/>
</dbReference>
<evidence type="ECO:0000313" key="18">
    <source>
        <dbReference type="EMBL" id="ALJ04753.1"/>
    </source>
</evidence>
<dbReference type="FunFam" id="3.30.565.10:FF:000037">
    <property type="entry name" value="Hybrid sensor histidine kinase/response regulator"/>
    <property type="match status" value="1"/>
</dbReference>
<keyword evidence="14" id="KW-0732">Signal</keyword>
<dbReference type="InterPro" id="IPR003594">
    <property type="entry name" value="HATPase_dom"/>
</dbReference>
<evidence type="ECO:0000256" key="10">
    <source>
        <dbReference type="ARBA" id="ARBA00023125"/>
    </source>
</evidence>
<dbReference type="RefSeq" id="WP_054726123.1">
    <property type="nucleotide sequence ID" value="NZ_CP012898.1"/>
</dbReference>
<dbReference type="Gene3D" id="2.130.10.10">
    <property type="entry name" value="YVTN repeat-like/Quinoprotein amine dehydrogenase"/>
    <property type="match status" value="2"/>
</dbReference>
<evidence type="ECO:0000256" key="2">
    <source>
        <dbReference type="ARBA" id="ARBA00012438"/>
    </source>
</evidence>
<dbReference type="GO" id="GO:0005524">
    <property type="term" value="F:ATP binding"/>
    <property type="evidence" value="ECO:0007669"/>
    <property type="project" value="UniProtKB-KW"/>
</dbReference>
<evidence type="ECO:0000259" key="17">
    <source>
        <dbReference type="PROSITE" id="PS50110"/>
    </source>
</evidence>
<dbReference type="InterPro" id="IPR013783">
    <property type="entry name" value="Ig-like_fold"/>
</dbReference>
<protein>
    <recommendedName>
        <fullName evidence="2">histidine kinase</fullName>
        <ecNumber evidence="2">2.7.13.3</ecNumber>
    </recommendedName>
</protein>
<dbReference type="EC" id="2.7.13.3" evidence="2"/>
<dbReference type="PROSITE" id="PS00041">
    <property type="entry name" value="HTH_ARAC_FAMILY_1"/>
    <property type="match status" value="1"/>
</dbReference>
<dbReference type="Pfam" id="PF00072">
    <property type="entry name" value="Response_reg"/>
    <property type="match status" value="1"/>
</dbReference>
<dbReference type="Pfam" id="PF12833">
    <property type="entry name" value="HTH_18"/>
    <property type="match status" value="1"/>
</dbReference>
<keyword evidence="11" id="KW-0804">Transcription</keyword>
<evidence type="ECO:0000256" key="5">
    <source>
        <dbReference type="ARBA" id="ARBA00022741"/>
    </source>
</evidence>
<dbReference type="SMART" id="SM00342">
    <property type="entry name" value="HTH_ARAC"/>
    <property type="match status" value="1"/>
</dbReference>
<accession>A0A0P0D1K6</accession>
<dbReference type="Gene3D" id="3.40.50.2300">
    <property type="match status" value="1"/>
</dbReference>
<dbReference type="Pfam" id="PF07494">
    <property type="entry name" value="Reg_prop"/>
    <property type="match status" value="2"/>
</dbReference>
<dbReference type="InterPro" id="IPR036890">
    <property type="entry name" value="HATPase_C_sf"/>
</dbReference>
<dbReference type="InterPro" id="IPR001789">
    <property type="entry name" value="Sig_transdc_resp-reg_receiver"/>
</dbReference>
<keyword evidence="13" id="KW-0472">Membrane</keyword>
<dbReference type="PROSITE" id="PS50110">
    <property type="entry name" value="RESPONSE_REGULATORY"/>
    <property type="match status" value="1"/>
</dbReference>
<dbReference type="PROSITE" id="PS01124">
    <property type="entry name" value="HTH_ARAC_FAMILY_2"/>
    <property type="match status" value="1"/>
</dbReference>
<dbReference type="InterPro" id="IPR018060">
    <property type="entry name" value="HTH_AraC"/>
</dbReference>
<keyword evidence="3 12" id="KW-0597">Phosphoprotein</keyword>
<keyword evidence="7" id="KW-0067">ATP-binding</keyword>
<evidence type="ECO:0000256" key="11">
    <source>
        <dbReference type="ARBA" id="ARBA00023163"/>
    </source>
</evidence>
<evidence type="ECO:0000313" key="19">
    <source>
        <dbReference type="Proteomes" id="UP000057981"/>
    </source>
</evidence>
<dbReference type="InterPro" id="IPR009057">
    <property type="entry name" value="Homeodomain-like_sf"/>
</dbReference>
<dbReference type="SUPFAM" id="SSF55874">
    <property type="entry name" value="ATPase domain of HSP90 chaperone/DNA topoisomerase II/histidine kinase"/>
    <property type="match status" value="1"/>
</dbReference>
<dbReference type="SUPFAM" id="SSF63829">
    <property type="entry name" value="Calcium-dependent phosphotriesterase"/>
    <property type="match status" value="1"/>
</dbReference>
<evidence type="ECO:0000259" key="16">
    <source>
        <dbReference type="PROSITE" id="PS50109"/>
    </source>
</evidence>
<dbReference type="Gene3D" id="3.30.565.10">
    <property type="entry name" value="Histidine kinase-like ATPase, C-terminal domain"/>
    <property type="match status" value="1"/>
</dbReference>
<sequence>MKTLYLFISFNIFFSSLFAQNQISFFHITPETDNGFRTIKHTVQDSLGYIWMSQSKGILKYDGYEFWFHSVDSIFNTANIDDEIKKILVDSDGNLLVLSRKGLLSRKEVNGNYKQLNNLISNTQETFLIKNVFVRKKHIYITDSFNKLYFLDSKTLKLNYILSVVHPENHGTNIIDLVVDDNETIYLSINNGKLLKYANKKLIELKGRFNNRPGIMYLTLDKSNNLWIGTKLMGLFKYDVVENKFEQLSYFRNGIDILKEDMILSIFCDYEGNIWAGSDGEGLYKINPKNENIVLVRHSDLNEFSLSTNSIISINQDLYKNLWVVSNFGDINILVNTPNKVSHYNGLIENISARVLSVLKDTNDNLWIGTDGKGLTKKNTKTGQEKQFLIDLKDLEGAYVQTITEDKNGNIWIGTYKNGLWFYNSQKDVISKIHLLDTKGKHAIDILTTFTDSKGRIWVGSDLTLTVFNSKKEILASFDFWQNGLNGDLIRCIVEDDNNYLWIGVDGGGLFRLEENSLLSNSTFQNISYTNSKRDYYSIVSMVTDTKGNLWLVDLEGGIYTVNTVDQSYSKFASQHAINDVAFHSILLENSESLWLGSNNGLWNLKLKDSSFVKYTKSDGFFSDYYVQRSAYKDKSGFLYFGGLNGVDGFIPKNISKISTKLELYINSIDILNKPASSIIPKQLEKGIENIKSIELKNNQSSFSFKFSVVGTVLNANYLYKYRLKGFDDEWKVTKNNRIATFTNIPWGTYSFEIKASTINDNVDIPLKSINIFIKPPLWMHPVAFLLYLIVLSVLIFGFYKWYLLRKKLFSQKIKNEEESKIYYEKMNFFSKMSHEIQTPLTLIMGPVEDILKKTQIEKDKALSQRLRVIFNNAKRLSRIANLLTTVRNKEIGRLKLRIQKKDIIREIKEISNAFQEQARFKRIDFEINNFAEVYMLWYDNELLEHMIYNILSNAFKYTPPEGRIVIKTRLNNEKDLFEISVNDSGYGISKKEYDDIFRLFYRSHKTSHNIGMGIGLAFVKELISLHKGEINVKSKKNKGSTFTIGLPLSEAKYSDDDKIKKPKPVVVKPASSNIEILETKNKKNHSKKDSILIVEDNYEMLHFLSEVFSENYNVYSGYNGKEGIEIAKKKLPDIIISDIAMPVMDGLEMCKIIQKDNDVSHIPIIFLTAKNTTRHKLKGLKYGAIEFLYKPFDINELQLKVNSILIQNKRISSKVSLQYLSAPENIPNKSKDSIFLENLVSILNSKLEDPEFKLENLSNIMSLSYSNIYRNCQKLTGKTLTELFRLLRLKKAAVLIVQNKYNVSEACFAVGFNDTKYFSKCFKEQFKMTPTAFKNKAKDMDLDTFLIKYELFKIN</sequence>
<dbReference type="PRINTS" id="PR00344">
    <property type="entry name" value="BCTRLSENSOR"/>
</dbReference>
<dbReference type="SMART" id="SM00388">
    <property type="entry name" value="HisKA"/>
    <property type="match status" value="1"/>
</dbReference>
<feature type="chain" id="PRO_5006043182" description="histidine kinase" evidence="14">
    <location>
        <begin position="22"/>
        <end position="1356"/>
    </location>
</feature>
<dbReference type="SUPFAM" id="SSF52172">
    <property type="entry name" value="CheY-like"/>
    <property type="match status" value="1"/>
</dbReference>
<evidence type="ECO:0000256" key="1">
    <source>
        <dbReference type="ARBA" id="ARBA00000085"/>
    </source>
</evidence>
<dbReference type="InterPro" id="IPR036097">
    <property type="entry name" value="HisK_dim/P_sf"/>
</dbReference>
<reference evidence="18 19" key="1">
    <citation type="submission" date="2015-10" db="EMBL/GenBank/DDBJ databases">
        <authorList>
            <person name="Gilbert D.G."/>
        </authorList>
    </citation>
    <scope>NUCLEOTIDE SEQUENCE [LARGE SCALE GENOMIC DNA]</scope>
    <source>
        <strain evidence="19">HZ-22</strain>
    </source>
</reference>
<dbReference type="PATRIC" id="fig|1736674.3.peg.1280"/>